<accession>A0A0M0K771</accession>
<sequence length="189" mass="20333">MDAKLPRKLMMMQHAIARMHQIEAGEKPRPPRWSQPDGPRPEQPHTKVKKQQRGALSAAKSEGAGPAREPSVEDEISALPRLTGKSARSTPSAVAQNAAAAAAASAGKKRQREEQHEFGEKRQRVPKFGETNDAPPTLKVSGQLSKKVAAAHGVDAAAQVKTDALARQRQSAMEAYAKAKAARRAEAQL</sequence>
<keyword evidence="3" id="KW-1185">Reference proteome</keyword>
<feature type="compositionally biased region" description="Low complexity" evidence="1">
    <location>
        <begin position="93"/>
        <end position="106"/>
    </location>
</feature>
<feature type="compositionally biased region" description="Basic and acidic residues" evidence="1">
    <location>
        <begin position="111"/>
        <end position="123"/>
    </location>
</feature>
<evidence type="ECO:0000313" key="3">
    <source>
        <dbReference type="Proteomes" id="UP000037460"/>
    </source>
</evidence>
<feature type="compositionally biased region" description="Basic and acidic residues" evidence="1">
    <location>
        <begin position="20"/>
        <end position="29"/>
    </location>
</feature>
<gene>
    <name evidence="2" type="ORF">Ctob_010516</name>
</gene>
<dbReference type="EMBL" id="JWZX01001123">
    <property type="protein sequence ID" value="KOO34721.1"/>
    <property type="molecule type" value="Genomic_DNA"/>
</dbReference>
<dbReference type="Proteomes" id="UP000037460">
    <property type="component" value="Unassembled WGS sequence"/>
</dbReference>
<reference evidence="3" key="1">
    <citation type="journal article" date="2015" name="PLoS Genet.">
        <title>Genome Sequence and Transcriptome Analyses of Chrysochromulina tobin: Metabolic Tools for Enhanced Algal Fitness in the Prominent Order Prymnesiales (Haptophyceae).</title>
        <authorList>
            <person name="Hovde B.T."/>
            <person name="Deodato C.R."/>
            <person name="Hunsperger H.M."/>
            <person name="Ryken S.A."/>
            <person name="Yost W."/>
            <person name="Jha R.K."/>
            <person name="Patterson J."/>
            <person name="Monnat R.J. Jr."/>
            <person name="Barlow S.B."/>
            <person name="Starkenburg S.R."/>
            <person name="Cattolico R.A."/>
        </authorList>
    </citation>
    <scope>NUCLEOTIDE SEQUENCE</scope>
    <source>
        <strain evidence="3">CCMP291</strain>
    </source>
</reference>
<proteinExistence type="predicted"/>
<evidence type="ECO:0000313" key="2">
    <source>
        <dbReference type="EMBL" id="KOO34721.1"/>
    </source>
</evidence>
<feature type="region of interest" description="Disordered" evidence="1">
    <location>
        <begin position="18"/>
        <end position="138"/>
    </location>
</feature>
<evidence type="ECO:0000256" key="1">
    <source>
        <dbReference type="SAM" id="MobiDB-lite"/>
    </source>
</evidence>
<protein>
    <submittedName>
        <fullName evidence="2">Uncharacterized protein</fullName>
    </submittedName>
</protein>
<dbReference type="AlphaFoldDB" id="A0A0M0K771"/>
<comment type="caution">
    <text evidence="2">The sequence shown here is derived from an EMBL/GenBank/DDBJ whole genome shotgun (WGS) entry which is preliminary data.</text>
</comment>
<organism evidence="2 3">
    <name type="scientific">Chrysochromulina tobinii</name>
    <dbReference type="NCBI Taxonomy" id="1460289"/>
    <lineage>
        <taxon>Eukaryota</taxon>
        <taxon>Haptista</taxon>
        <taxon>Haptophyta</taxon>
        <taxon>Prymnesiophyceae</taxon>
        <taxon>Prymnesiales</taxon>
        <taxon>Chrysochromulinaceae</taxon>
        <taxon>Chrysochromulina</taxon>
    </lineage>
</organism>
<name>A0A0M0K771_9EUKA</name>